<dbReference type="Proteomes" id="UP000233731">
    <property type="component" value="Unassembled WGS sequence"/>
</dbReference>
<dbReference type="InterPro" id="IPR045628">
    <property type="entry name" value="Lhr_WH_dom"/>
</dbReference>
<feature type="compositionally biased region" description="Polar residues" evidence="9">
    <location>
        <begin position="347"/>
        <end position="361"/>
    </location>
</feature>
<feature type="domain" description="Helicase C-terminal" evidence="11">
    <location>
        <begin position="279"/>
        <end position="477"/>
    </location>
</feature>
<dbReference type="PROSITE" id="PS51192">
    <property type="entry name" value="HELICASE_ATP_BIND_1"/>
    <property type="match status" value="1"/>
</dbReference>
<dbReference type="SUPFAM" id="SSF52540">
    <property type="entry name" value="P-loop containing nucleoside triphosphate hydrolases"/>
    <property type="match status" value="1"/>
</dbReference>
<dbReference type="Pfam" id="PF00271">
    <property type="entry name" value="Helicase_C"/>
    <property type="match status" value="1"/>
</dbReference>
<evidence type="ECO:0000256" key="6">
    <source>
        <dbReference type="ARBA" id="ARBA00023125"/>
    </source>
</evidence>
<reference evidence="12 13" key="1">
    <citation type="submission" date="2017-10" db="EMBL/GenBank/DDBJ databases">
        <title>Bifidobacterium genomics.</title>
        <authorList>
            <person name="Lugli G.A."/>
            <person name="Milani C."/>
            <person name="Mancabelli L."/>
        </authorList>
    </citation>
    <scope>NUCLEOTIDE SEQUENCE [LARGE SCALE GENOMIC DNA]</scope>
    <source>
        <strain evidence="12 13">1460B</strain>
    </source>
</reference>
<feature type="domain" description="Helicase ATP-binding" evidence="10">
    <location>
        <begin position="35"/>
        <end position="227"/>
    </location>
</feature>
<dbReference type="SMART" id="SM00487">
    <property type="entry name" value="DEXDc"/>
    <property type="match status" value="1"/>
</dbReference>
<dbReference type="PANTHER" id="PTHR47962">
    <property type="entry name" value="ATP-DEPENDENT HELICASE LHR-RELATED-RELATED"/>
    <property type="match status" value="1"/>
</dbReference>
<evidence type="ECO:0000256" key="2">
    <source>
        <dbReference type="ARBA" id="ARBA00022763"/>
    </source>
</evidence>
<dbReference type="Pfam" id="PF23234">
    <property type="entry name" value="WHD_4th_Lhr"/>
    <property type="match status" value="1"/>
</dbReference>
<dbReference type="InterPro" id="IPR055367">
    <property type="entry name" value="WH4_Lhr"/>
</dbReference>
<keyword evidence="6" id="KW-0238">DNA-binding</keyword>
<feature type="region of interest" description="Disordered" evidence="9">
    <location>
        <begin position="315"/>
        <end position="379"/>
    </location>
</feature>
<dbReference type="InterPro" id="IPR014001">
    <property type="entry name" value="Helicase_ATP-bd"/>
</dbReference>
<dbReference type="Gene3D" id="3.40.50.300">
    <property type="entry name" value="P-loop containing nucleotide triphosphate hydrolases"/>
    <property type="match status" value="2"/>
</dbReference>
<feature type="region of interest" description="Disordered" evidence="9">
    <location>
        <begin position="1408"/>
        <end position="1429"/>
    </location>
</feature>
<organism evidence="12 13">
    <name type="scientific">Bifidobacterium asteroides</name>
    <dbReference type="NCBI Taxonomy" id="1684"/>
    <lineage>
        <taxon>Bacteria</taxon>
        <taxon>Bacillati</taxon>
        <taxon>Actinomycetota</taxon>
        <taxon>Actinomycetes</taxon>
        <taxon>Bifidobacteriales</taxon>
        <taxon>Bifidobacteriaceae</taxon>
        <taxon>Bifidobacterium</taxon>
    </lineage>
</organism>
<evidence type="ECO:0000259" key="11">
    <source>
        <dbReference type="PROSITE" id="PS51194"/>
    </source>
</evidence>
<proteinExistence type="predicted"/>
<dbReference type="InterPro" id="IPR001650">
    <property type="entry name" value="Helicase_C-like"/>
</dbReference>
<evidence type="ECO:0000256" key="9">
    <source>
        <dbReference type="SAM" id="MobiDB-lite"/>
    </source>
</evidence>
<keyword evidence="3" id="KW-0378">Hydrolase</keyword>
<dbReference type="InterPro" id="IPR027417">
    <property type="entry name" value="P-loop_NTPase"/>
</dbReference>
<dbReference type="InterPro" id="IPR055369">
    <property type="entry name" value="WH2_Lhr"/>
</dbReference>
<evidence type="ECO:0000256" key="4">
    <source>
        <dbReference type="ARBA" id="ARBA00022806"/>
    </source>
</evidence>
<comment type="caution">
    <text evidence="12">The sequence shown here is derived from an EMBL/GenBank/DDBJ whole genome shotgun (WGS) entry which is preliminary data.</text>
</comment>
<dbReference type="SMART" id="SM00490">
    <property type="entry name" value="HELICc"/>
    <property type="match status" value="1"/>
</dbReference>
<keyword evidence="5" id="KW-0067">ATP-binding</keyword>
<dbReference type="GO" id="GO:0006281">
    <property type="term" value="P:DNA repair"/>
    <property type="evidence" value="ECO:0007669"/>
    <property type="project" value="UniProtKB-KW"/>
</dbReference>
<evidence type="ECO:0000256" key="7">
    <source>
        <dbReference type="ARBA" id="ARBA00023204"/>
    </source>
</evidence>
<keyword evidence="4 12" id="KW-0347">Helicase</keyword>
<evidence type="ECO:0000256" key="8">
    <source>
        <dbReference type="ARBA" id="ARBA00023235"/>
    </source>
</evidence>
<dbReference type="InterPro" id="IPR011545">
    <property type="entry name" value="DEAD/DEAH_box_helicase_dom"/>
</dbReference>
<dbReference type="PANTHER" id="PTHR47962:SF5">
    <property type="entry name" value="ATP-DEPENDENT HELICASE LHR-RELATED"/>
    <property type="match status" value="1"/>
</dbReference>
<dbReference type="GO" id="GO:0003677">
    <property type="term" value="F:DNA binding"/>
    <property type="evidence" value="ECO:0007669"/>
    <property type="project" value="UniProtKB-KW"/>
</dbReference>
<gene>
    <name evidence="12" type="ORF">CQR44_0588</name>
</gene>
<keyword evidence="7" id="KW-0234">DNA repair</keyword>
<dbReference type="Pfam" id="PF08494">
    <property type="entry name" value="DEAD_assoc"/>
    <property type="match status" value="1"/>
</dbReference>
<dbReference type="GO" id="GO:0004386">
    <property type="term" value="F:helicase activity"/>
    <property type="evidence" value="ECO:0007669"/>
    <property type="project" value="UniProtKB-KW"/>
</dbReference>
<evidence type="ECO:0000313" key="12">
    <source>
        <dbReference type="EMBL" id="PKV10036.1"/>
    </source>
</evidence>
<dbReference type="EMBL" id="PCHJ01000012">
    <property type="protein sequence ID" value="PKV10036.1"/>
    <property type="molecule type" value="Genomic_DNA"/>
</dbReference>
<dbReference type="GO" id="GO:0005524">
    <property type="term" value="F:ATP binding"/>
    <property type="evidence" value="ECO:0007669"/>
    <property type="project" value="UniProtKB-KW"/>
</dbReference>
<dbReference type="Pfam" id="PF23235">
    <property type="entry name" value="WHD_3rd_Lhr"/>
    <property type="match status" value="1"/>
</dbReference>
<feature type="region of interest" description="Disordered" evidence="9">
    <location>
        <begin position="1348"/>
        <end position="1367"/>
    </location>
</feature>
<feature type="region of interest" description="Disordered" evidence="9">
    <location>
        <begin position="249"/>
        <end position="268"/>
    </location>
</feature>
<keyword evidence="1" id="KW-0547">Nucleotide-binding</keyword>
<evidence type="ECO:0000259" key="10">
    <source>
        <dbReference type="PROSITE" id="PS51192"/>
    </source>
</evidence>
<evidence type="ECO:0000313" key="13">
    <source>
        <dbReference type="Proteomes" id="UP000233731"/>
    </source>
</evidence>
<evidence type="ECO:0000256" key="3">
    <source>
        <dbReference type="ARBA" id="ARBA00022801"/>
    </source>
</evidence>
<keyword evidence="2" id="KW-0227">DNA damage</keyword>
<dbReference type="Pfam" id="PF23236">
    <property type="entry name" value="WHD_2nd_Lhr"/>
    <property type="match status" value="1"/>
</dbReference>
<dbReference type="InterPro" id="IPR052511">
    <property type="entry name" value="ATP-dep_Helicase"/>
</dbReference>
<dbReference type="InterPro" id="IPR055368">
    <property type="entry name" value="WH3_Lhr"/>
</dbReference>
<evidence type="ECO:0000256" key="1">
    <source>
        <dbReference type="ARBA" id="ARBA00022741"/>
    </source>
</evidence>
<protein>
    <submittedName>
        <fullName evidence="12">ATP-dependent helicase</fullName>
    </submittedName>
</protein>
<dbReference type="GO" id="GO:0016887">
    <property type="term" value="F:ATP hydrolysis activity"/>
    <property type="evidence" value="ECO:0007669"/>
    <property type="project" value="TreeGrafter"/>
</dbReference>
<dbReference type="Pfam" id="PF00270">
    <property type="entry name" value="DEAD"/>
    <property type="match status" value="1"/>
</dbReference>
<dbReference type="CDD" id="cd17922">
    <property type="entry name" value="DEXHc_LHR-like"/>
    <property type="match status" value="1"/>
</dbReference>
<dbReference type="InterPro" id="IPR013701">
    <property type="entry name" value="Lhr-like_DEAD/DEAH_assoc"/>
</dbReference>
<feature type="region of interest" description="Disordered" evidence="9">
    <location>
        <begin position="1254"/>
        <end position="1278"/>
    </location>
</feature>
<dbReference type="PROSITE" id="PS51194">
    <property type="entry name" value="HELICASE_CTER"/>
    <property type="match status" value="1"/>
</dbReference>
<feature type="compositionally biased region" description="Basic residues" evidence="9">
    <location>
        <begin position="1358"/>
        <end position="1367"/>
    </location>
</feature>
<dbReference type="NCBIfam" id="NF007284">
    <property type="entry name" value="PRK09751.1"/>
    <property type="match status" value="1"/>
</dbReference>
<sequence length="1644" mass="177684">MTHMGDPLDNFSPQTADWFRRTFPEGPTPTQVQAWPAIRAGGDALIISPTGSGKTLAAFLWAIDELMTMPRRSRKPGVAVLYISPMKALGTDVARNLQAPLEGIAERFGQQGRQAPKVRTGIRTGDTDARGRRALAAHPPDILVTTPESLYLMLTSKTASTLKNVQTVIVDEIHVLAGNKRGAHLALSLERLDDLVGGPVQRIGLSATVRPPEQVARFLGGSRPVSLIQPKSSTAMDLRLIEPLEDMADLAAPPGEPGQEGQEGDQRSGSIWPAIERAILDQVLSHRTTLVFVNSRGLAERLTARLNDLHQADLQASGHDQPGFSDETDGSTVRAAPAREPAHYDSATGSTSERTSGQSVDQPIAMAHHGSVSKERRRQVEDDLKAGRLRCVVATSSLELGIDMGSVDLVIQVNAPLSTASGLQRVGRADHQVGRVSQARLFPLTREQILECTASMESMVQGDIEPTIMPSSPLDVLAQQTVAAAAMGPLREQDWLATVRRAAPFAHLDQQVYRAVLGMLSGAYTSQDFTAFRPILVWDHQTGILTARPGAQRLAVTSGGTIPDRGSYSVVMPSEAAGGKPRRVGELDEEMVYESRKGDVITLGTTSWRIQQITRDRVVVVPAPGRSARLPFWHGEGTGRDPVFGRRLGRLARELSQGLILAVQTASGRPGFTQPVCARLLEDGLDRPAINNLAAFLAEQQASTGRVPDDRHLVVERCPNEEGDLRLILHSPYGRRVNEPWALAIAARLSRERGYDGSVWAGEDGIVVQIPGTDAFLEDQRIFGFTPDQAEREVRRHLVGSALFQARFRQCAARSLYMPRMEPGRRVPLWQQRLRASRLLDAALKEDDFPLVLETMRECLQDVYDMPALRELMTDLEQGSVRLVPASTKTPSPMASGLLFGYLGTFMYQYDMPKAERDAAMLAIDSDLLEQMVGQVDMADLLDQETVDQVTADLQRLSPRTRARGAEGLADLLRTLGPMDLAGIGRRMRGQEDEPVTQAQVRAMLEELQAQSRVVPVRLGARDCWVWAGQAGRLTAVLGPGVIQPSAQPTKESESDSEAFDQLVRQYAAVHGPFTTEDLAGHLGLGGALLEDRLRSLVARELLMTGVFPRPDLRAYGEPGWEGGEPRRGWLDPEVFRRLRSRSLAKASKAASPVPGHVYSDFLLHRQGLAPLGQEPLMGAEGLLEVIGQLEGLALPPELWESAIFPARVRDYGPALMDDLLASGQVVWVGSDQGEGPLGAMTFYLAEDLDEELPAQSAGPPSATTGVGKSGNPGKAGDREEALLGVLADGGAYRFDRLLRACASRGGDDIESPVSEAPDQEAMARSLWGLVRRGLVTNASLAPVRRLVRGSGSPTSGRTRRLPHGLRGHGRSLARAALARAAGSSALSAAAEGFWTLVADERSAARDAAGTGMADANDKLSGGQDDDRRRTVRLVHDEQAILDRYGLLAPVLPEVRSLPGGFSALYQVCRRMEEAGQLTRGVIVDGFGGAQFAPREVIDQLRDFQEDERNDDGEGGSKLRPPEPVVMDVTDPANLYGTALAWPATSGDGGGRPIRRLGNLLVQNRGRALVYAAPKGHHLLVFGEPERGLLEAAFAQLASWLRRGGQGRILFSDANGRALTMREPVGMALAAAGFTAGPGGMALY</sequence>
<dbReference type="Pfam" id="PF19306">
    <property type="entry name" value="WHD_Lhr"/>
    <property type="match status" value="1"/>
</dbReference>
<evidence type="ECO:0000256" key="5">
    <source>
        <dbReference type="ARBA" id="ARBA00022840"/>
    </source>
</evidence>
<accession>A0A2N3RC07</accession>
<keyword evidence="8" id="KW-0413">Isomerase</keyword>
<name>A0A2N3RC07_9BIFI</name>